<evidence type="ECO:0000313" key="3">
    <source>
        <dbReference type="Proteomes" id="UP000199759"/>
    </source>
</evidence>
<evidence type="ECO:0000313" key="2">
    <source>
        <dbReference type="EMBL" id="SDM28978.1"/>
    </source>
</evidence>
<feature type="chain" id="PRO_5011438551" evidence="1">
    <location>
        <begin position="21"/>
        <end position="142"/>
    </location>
</feature>
<dbReference type="RefSeq" id="WP_091769582.1">
    <property type="nucleotide sequence ID" value="NZ_FNHG01000008.1"/>
</dbReference>
<accession>A0A1G9S0A7</accession>
<dbReference type="STRING" id="144026.SAMN04488568_10864"/>
<organism evidence="2 3">
    <name type="scientific">Maricaulis salignorans</name>
    <dbReference type="NCBI Taxonomy" id="144026"/>
    <lineage>
        <taxon>Bacteria</taxon>
        <taxon>Pseudomonadati</taxon>
        <taxon>Pseudomonadota</taxon>
        <taxon>Alphaproteobacteria</taxon>
        <taxon>Maricaulales</taxon>
        <taxon>Maricaulaceae</taxon>
        <taxon>Maricaulis</taxon>
    </lineage>
</organism>
<reference evidence="2 3" key="1">
    <citation type="submission" date="2016-10" db="EMBL/GenBank/DDBJ databases">
        <authorList>
            <person name="de Groot N.N."/>
        </authorList>
    </citation>
    <scope>NUCLEOTIDE SEQUENCE [LARGE SCALE GENOMIC DNA]</scope>
    <source>
        <strain evidence="2 3">DSM 16077</strain>
    </source>
</reference>
<sequence>MKTILLASLSLVLLAPVALADDGPAGQTFTAVATRDTDFARTGHTATIRFESGGNVTVSGIADAMGSDPWTTDWQEQSNGEISNGLSIFWMDPWGGSPLCRSWPDYPIGADVESVGGDWEATGVCWLGPEGGDLAWRITRTE</sequence>
<keyword evidence="1" id="KW-0732">Signal</keyword>
<dbReference type="AlphaFoldDB" id="A0A1G9S0A7"/>
<gene>
    <name evidence="2" type="ORF">SAMN04488568_10864</name>
</gene>
<dbReference type="OrthoDB" id="7631050at2"/>
<keyword evidence="3" id="KW-1185">Reference proteome</keyword>
<dbReference type="Proteomes" id="UP000199759">
    <property type="component" value="Unassembled WGS sequence"/>
</dbReference>
<protein>
    <submittedName>
        <fullName evidence="2">Uncharacterized protein</fullName>
    </submittedName>
</protein>
<name>A0A1G9S0A7_9PROT</name>
<feature type="signal peptide" evidence="1">
    <location>
        <begin position="1"/>
        <end position="20"/>
    </location>
</feature>
<proteinExistence type="predicted"/>
<evidence type="ECO:0000256" key="1">
    <source>
        <dbReference type="SAM" id="SignalP"/>
    </source>
</evidence>
<dbReference type="EMBL" id="FNHG01000008">
    <property type="protein sequence ID" value="SDM28978.1"/>
    <property type="molecule type" value="Genomic_DNA"/>
</dbReference>